<organism evidence="1 2">
    <name type="scientific">Streptomyces typhae</name>
    <dbReference type="NCBI Taxonomy" id="2681492"/>
    <lineage>
        <taxon>Bacteria</taxon>
        <taxon>Bacillati</taxon>
        <taxon>Actinomycetota</taxon>
        <taxon>Actinomycetes</taxon>
        <taxon>Kitasatosporales</taxon>
        <taxon>Streptomycetaceae</taxon>
        <taxon>Streptomyces</taxon>
    </lineage>
</organism>
<sequence>MSRKYPKKIRKEFKRKLAAAEEFVEVWMNTGLSSSLITDYSCTLTCAEADTYAGIFKEFGHPDTAATILADHGEDCDSPHFHEPRGVWTFEIEANGRAVDHLDNPTWTVVADGENGARAECRALEFLRKELRKEYTHDFWFWVQEAESGVPGSTAIYSWLDARAGIS</sequence>
<name>A0A6L6X0W4_9ACTN</name>
<gene>
    <name evidence="1" type="ORF">GPA10_22455</name>
</gene>
<dbReference type="Proteomes" id="UP000483802">
    <property type="component" value="Unassembled WGS sequence"/>
</dbReference>
<proteinExistence type="predicted"/>
<keyword evidence="2" id="KW-1185">Reference proteome</keyword>
<accession>A0A6L6X0W4</accession>
<evidence type="ECO:0008006" key="3">
    <source>
        <dbReference type="Google" id="ProtNLM"/>
    </source>
</evidence>
<dbReference type="EMBL" id="WPNZ01000012">
    <property type="protein sequence ID" value="MVO87448.1"/>
    <property type="molecule type" value="Genomic_DNA"/>
</dbReference>
<comment type="caution">
    <text evidence="1">The sequence shown here is derived from an EMBL/GenBank/DDBJ whole genome shotgun (WGS) entry which is preliminary data.</text>
</comment>
<reference evidence="1 2" key="1">
    <citation type="submission" date="2019-11" db="EMBL/GenBank/DDBJ databases">
        <title>Streptomyces typhae sp. nov., a novel endophytic actinomycete isolated from the root of cattail pollen (Typha angustifolia L.).</title>
        <authorList>
            <person name="Peng C."/>
        </authorList>
    </citation>
    <scope>NUCLEOTIDE SEQUENCE [LARGE SCALE GENOMIC DNA]</scope>
    <source>
        <strain evidence="2">p1417</strain>
    </source>
</reference>
<dbReference type="AlphaFoldDB" id="A0A6L6X0W4"/>
<protein>
    <recommendedName>
        <fullName evidence="3">Immunity protein Imm1</fullName>
    </recommendedName>
</protein>
<evidence type="ECO:0000313" key="1">
    <source>
        <dbReference type="EMBL" id="MVO87448.1"/>
    </source>
</evidence>
<evidence type="ECO:0000313" key="2">
    <source>
        <dbReference type="Proteomes" id="UP000483802"/>
    </source>
</evidence>
<dbReference type="RefSeq" id="WP_157167073.1">
    <property type="nucleotide sequence ID" value="NZ_WPNZ01000012.1"/>
</dbReference>